<protein>
    <submittedName>
        <fullName evidence="8">Helix-loop-helix DNA-binding domain</fullName>
    </submittedName>
</protein>
<dbReference type="InterPro" id="IPR036638">
    <property type="entry name" value="HLH_DNA-bd_sf"/>
</dbReference>
<evidence type="ECO:0000256" key="1">
    <source>
        <dbReference type="ARBA" id="ARBA00004123"/>
    </source>
</evidence>
<dbReference type="AlphaFoldDB" id="A0A9E7ECR7"/>
<dbReference type="GO" id="GO:0046983">
    <property type="term" value="F:protein dimerization activity"/>
    <property type="evidence" value="ECO:0007669"/>
    <property type="project" value="InterPro"/>
</dbReference>
<dbReference type="PROSITE" id="PS50888">
    <property type="entry name" value="BHLH"/>
    <property type="match status" value="1"/>
</dbReference>
<dbReference type="InterPro" id="IPR045843">
    <property type="entry name" value="IND-like"/>
</dbReference>
<dbReference type="EMBL" id="CP097502">
    <property type="protein sequence ID" value="URD74527.1"/>
    <property type="molecule type" value="Genomic_DNA"/>
</dbReference>
<organism evidence="8 9">
    <name type="scientific">Musa troglodytarum</name>
    <name type="common">fe'i banana</name>
    <dbReference type="NCBI Taxonomy" id="320322"/>
    <lineage>
        <taxon>Eukaryota</taxon>
        <taxon>Viridiplantae</taxon>
        <taxon>Streptophyta</taxon>
        <taxon>Embryophyta</taxon>
        <taxon>Tracheophyta</taxon>
        <taxon>Spermatophyta</taxon>
        <taxon>Magnoliopsida</taxon>
        <taxon>Liliopsida</taxon>
        <taxon>Zingiberales</taxon>
        <taxon>Musaceae</taxon>
        <taxon>Musa</taxon>
    </lineage>
</organism>
<comment type="subcellular location">
    <subcellularLocation>
        <location evidence="1">Nucleus</location>
    </subcellularLocation>
</comment>
<dbReference type="PANTHER" id="PTHR45914:SF12">
    <property type="entry name" value="TRANSCRIPTION FACTOR BHLH87"/>
    <property type="match status" value="1"/>
</dbReference>
<evidence type="ECO:0000313" key="9">
    <source>
        <dbReference type="Proteomes" id="UP001055439"/>
    </source>
</evidence>
<feature type="region of interest" description="Disordered" evidence="6">
    <location>
        <begin position="249"/>
        <end position="268"/>
    </location>
</feature>
<evidence type="ECO:0000256" key="6">
    <source>
        <dbReference type="SAM" id="MobiDB-lite"/>
    </source>
</evidence>
<keyword evidence="9" id="KW-1185">Reference proteome</keyword>
<evidence type="ECO:0000259" key="7">
    <source>
        <dbReference type="PROSITE" id="PS50888"/>
    </source>
</evidence>
<keyword evidence="3" id="KW-0805">Transcription regulation</keyword>
<keyword evidence="4" id="KW-0804">Transcription</keyword>
<feature type="compositionally biased region" description="Basic and acidic residues" evidence="6">
    <location>
        <begin position="200"/>
        <end position="210"/>
    </location>
</feature>
<dbReference type="SMART" id="SM00353">
    <property type="entry name" value="HLH"/>
    <property type="match status" value="1"/>
</dbReference>
<dbReference type="GO" id="GO:0003677">
    <property type="term" value="F:DNA binding"/>
    <property type="evidence" value="ECO:0007669"/>
    <property type="project" value="UniProtKB-KW"/>
</dbReference>
<evidence type="ECO:0000256" key="2">
    <source>
        <dbReference type="ARBA" id="ARBA00005510"/>
    </source>
</evidence>
<evidence type="ECO:0000256" key="3">
    <source>
        <dbReference type="ARBA" id="ARBA00023015"/>
    </source>
</evidence>
<evidence type="ECO:0000256" key="5">
    <source>
        <dbReference type="ARBA" id="ARBA00023242"/>
    </source>
</evidence>
<feature type="domain" description="BHLH" evidence="7">
    <location>
        <begin position="256"/>
        <end position="305"/>
    </location>
</feature>
<accession>A0A9E7ECR7</accession>
<dbReference type="GO" id="GO:0003700">
    <property type="term" value="F:DNA-binding transcription factor activity"/>
    <property type="evidence" value="ECO:0007669"/>
    <property type="project" value="InterPro"/>
</dbReference>
<dbReference type="Pfam" id="PF00010">
    <property type="entry name" value="HLH"/>
    <property type="match status" value="1"/>
</dbReference>
<comment type="similarity">
    <text evidence="2">Belongs to the bHLH protein family.</text>
</comment>
<feature type="region of interest" description="Disordered" evidence="6">
    <location>
        <begin position="177"/>
        <end position="211"/>
    </location>
</feature>
<dbReference type="OrthoDB" id="2017571at2759"/>
<name>A0A9E7ECR7_9LILI</name>
<keyword evidence="5" id="KW-0539">Nucleus</keyword>
<keyword evidence="8" id="KW-0238">DNA-binding</keyword>
<dbReference type="Gene3D" id="4.10.280.10">
    <property type="entry name" value="Helix-loop-helix DNA-binding domain"/>
    <property type="match status" value="1"/>
</dbReference>
<gene>
    <name evidence="8" type="ORF">MUK42_09824</name>
</gene>
<dbReference type="GO" id="GO:0005634">
    <property type="term" value="C:nucleus"/>
    <property type="evidence" value="ECO:0007669"/>
    <property type="project" value="UniProtKB-SubCell"/>
</dbReference>
<dbReference type="Proteomes" id="UP001055439">
    <property type="component" value="Chromosome 1"/>
</dbReference>
<sequence>MTTAMAVTGLDRNSNGFSALVTPSEKPQLLQQEAKDHHHHLHQSLESDLSGKLDLEACFLNSSAQLRETGDMEETLRALLDHQAVMRLGAPCEAAASFRAISRPEIVDRCCSLTQDFGLSDDLPVISNISHGEDVISAIFPDGENFCNLSCTGNVSSGESENHGSFDDLKWNRDEMASQVSPDPLLPTAKRKPNSSPEEEGLRKNPRSEKYSGSVAIETIAEAKEMIYRAAALRPLTLGVEEVAAAEKPRRKNVKTSSDPQTVAARRRRERISERLRVLQRLVPGGSKMDTATMLDEAANYLKFLKSQVRALETLGDRHGHATNSAIHPFPLALNQAFRMQR</sequence>
<reference evidence="8" key="1">
    <citation type="submission" date="2022-05" db="EMBL/GenBank/DDBJ databases">
        <title>The Musa troglodytarum L. genome provides insights into the mechanism of non-climacteric behaviour and enrichment of carotenoids.</title>
        <authorList>
            <person name="Wang J."/>
        </authorList>
    </citation>
    <scope>NUCLEOTIDE SEQUENCE</scope>
    <source>
        <tissue evidence="8">Leaf</tissue>
    </source>
</reference>
<dbReference type="FunFam" id="4.10.280.10:FF:000089">
    <property type="entry name" value="Transcription factor LAX PANICLE"/>
    <property type="match status" value="1"/>
</dbReference>
<evidence type="ECO:0000256" key="4">
    <source>
        <dbReference type="ARBA" id="ARBA00023163"/>
    </source>
</evidence>
<dbReference type="SUPFAM" id="SSF47459">
    <property type="entry name" value="HLH, helix-loop-helix DNA-binding domain"/>
    <property type="match status" value="1"/>
</dbReference>
<dbReference type="PANTHER" id="PTHR45914">
    <property type="entry name" value="TRANSCRIPTION FACTOR HEC3-RELATED"/>
    <property type="match status" value="1"/>
</dbReference>
<proteinExistence type="inferred from homology"/>
<evidence type="ECO:0000313" key="8">
    <source>
        <dbReference type="EMBL" id="URD74527.1"/>
    </source>
</evidence>
<dbReference type="InterPro" id="IPR011598">
    <property type="entry name" value="bHLH_dom"/>
</dbReference>